<dbReference type="PANTHER" id="PTHR26312:SF176">
    <property type="entry name" value="TETRATRICOPEPTIDE-LIKE HELICAL DOMAIN-CONTAINING PROTEIN-RELATED"/>
    <property type="match status" value="1"/>
</dbReference>
<dbReference type="PANTHER" id="PTHR26312">
    <property type="entry name" value="TETRATRICOPEPTIDE REPEAT PROTEIN 5"/>
    <property type="match status" value="1"/>
</dbReference>
<feature type="compositionally biased region" description="Polar residues" evidence="1">
    <location>
        <begin position="265"/>
        <end position="284"/>
    </location>
</feature>
<dbReference type="InterPro" id="IPR011990">
    <property type="entry name" value="TPR-like_helical_dom_sf"/>
</dbReference>
<comment type="caution">
    <text evidence="2">The sequence shown here is derived from an EMBL/GenBank/DDBJ whole genome shotgun (WGS) entry which is preliminary data.</text>
</comment>
<feature type="compositionally biased region" description="Basic and acidic residues" evidence="1">
    <location>
        <begin position="285"/>
        <end position="294"/>
    </location>
</feature>
<keyword evidence="3" id="KW-1185">Reference proteome</keyword>
<dbReference type="Proteomes" id="UP001279734">
    <property type="component" value="Unassembled WGS sequence"/>
</dbReference>
<organism evidence="2 3">
    <name type="scientific">Nepenthes gracilis</name>
    <name type="common">Slender pitcher plant</name>
    <dbReference type="NCBI Taxonomy" id="150966"/>
    <lineage>
        <taxon>Eukaryota</taxon>
        <taxon>Viridiplantae</taxon>
        <taxon>Streptophyta</taxon>
        <taxon>Embryophyta</taxon>
        <taxon>Tracheophyta</taxon>
        <taxon>Spermatophyta</taxon>
        <taxon>Magnoliopsida</taxon>
        <taxon>eudicotyledons</taxon>
        <taxon>Gunneridae</taxon>
        <taxon>Pentapetalae</taxon>
        <taxon>Caryophyllales</taxon>
        <taxon>Nepenthaceae</taxon>
        <taxon>Nepenthes</taxon>
    </lineage>
</organism>
<dbReference type="EMBL" id="BSYO01000038">
    <property type="protein sequence ID" value="GMH30563.1"/>
    <property type="molecule type" value="Genomic_DNA"/>
</dbReference>
<evidence type="ECO:0000313" key="3">
    <source>
        <dbReference type="Proteomes" id="UP001279734"/>
    </source>
</evidence>
<dbReference type="Gene3D" id="1.25.40.10">
    <property type="entry name" value="Tetratricopeptide repeat domain"/>
    <property type="match status" value="1"/>
</dbReference>
<name>A0AAD3TKD3_NEPGR</name>
<accession>A0AAD3TKD3</accession>
<dbReference type="SUPFAM" id="SSF48452">
    <property type="entry name" value="TPR-like"/>
    <property type="match status" value="1"/>
</dbReference>
<evidence type="ECO:0000313" key="2">
    <source>
        <dbReference type="EMBL" id="GMH30563.1"/>
    </source>
</evidence>
<dbReference type="AlphaFoldDB" id="A0AAD3TKD3"/>
<protein>
    <submittedName>
        <fullName evidence="2">Uncharacterized protein</fullName>
    </submittedName>
</protein>
<sequence>MKVNVAYSTPHSVAHLQSASEIRGRIFACRRQVRRLGSTIFGPNAKLLKSQFCGYIKPTRPAFQRSCRASYYDLNGEEFTRKREELTQQKVHVSLTDAELEVDNKNIGRNGSAATSSHIDILEPTLLGIRPEPPDWPSRDEMIRDTIARRANSIELPLSLRMLKKKQRMMEAGGESGEIDLSSTKMVFASAVYIIRELHGHALHMRGIALDEDMEAIVGKVQGEMNSSFVWLFREVFSRTPDLMVDVMVLVANYAVCSMGKQTRIESSTSTGLSENNNRELTSTNERKKEKEQRPMKLTPLFAFSLENVRDAKDVGGFSSTTEYPSIMPHENLRLPLLEMEEGMNRNEVELWNSMVQEASRMQGELQDLGLVHGTLQQFVSPVTVEIEADDYVEYHRTDLLYQIGVSEEPNNPLFLCNYAQFLYLVARDYDRAEECFHRAIQVDSTDAEVLSQYATFLWIARKDLWRAEERYQQAMAADPNNPYHASKYASFLWSTGGDDTCYPLNVPHSKI</sequence>
<reference evidence="2" key="1">
    <citation type="submission" date="2023-05" db="EMBL/GenBank/DDBJ databases">
        <title>Nepenthes gracilis genome sequencing.</title>
        <authorList>
            <person name="Fukushima K."/>
        </authorList>
    </citation>
    <scope>NUCLEOTIDE SEQUENCE</scope>
    <source>
        <strain evidence="2">SING2019-196</strain>
    </source>
</reference>
<gene>
    <name evidence="2" type="ORF">Nepgr_032406</name>
</gene>
<evidence type="ECO:0000256" key="1">
    <source>
        <dbReference type="SAM" id="MobiDB-lite"/>
    </source>
</evidence>
<proteinExistence type="predicted"/>
<feature type="region of interest" description="Disordered" evidence="1">
    <location>
        <begin position="265"/>
        <end position="294"/>
    </location>
</feature>